<protein>
    <recommendedName>
        <fullName evidence="3">Serine aminopeptidase S33 domain-containing protein</fullName>
    </recommendedName>
</protein>
<comment type="caution">
    <text evidence="4">The sequence shown here is derived from an EMBL/GenBank/DDBJ whole genome shotgun (WGS) entry which is preliminary data.</text>
</comment>
<evidence type="ECO:0000256" key="2">
    <source>
        <dbReference type="SAM" id="Phobius"/>
    </source>
</evidence>
<feature type="transmembrane region" description="Helical" evidence="2">
    <location>
        <begin position="381"/>
        <end position="402"/>
    </location>
</feature>
<dbReference type="AlphaFoldDB" id="X1AD40"/>
<gene>
    <name evidence="4" type="ORF">S01H4_13904</name>
</gene>
<accession>X1AD40</accession>
<dbReference type="GO" id="GO:0016788">
    <property type="term" value="F:hydrolase activity, acting on ester bonds"/>
    <property type="evidence" value="ECO:0007669"/>
    <property type="project" value="UniProtKB-ARBA"/>
</dbReference>
<feature type="domain" description="Serine aminopeptidase S33" evidence="3">
    <location>
        <begin position="104"/>
        <end position="259"/>
    </location>
</feature>
<dbReference type="Pfam" id="PF12146">
    <property type="entry name" value="Hydrolase_4"/>
    <property type="match status" value="1"/>
</dbReference>
<dbReference type="InterPro" id="IPR050261">
    <property type="entry name" value="FrsA_esterase"/>
</dbReference>
<dbReference type="Gene3D" id="3.40.50.1820">
    <property type="entry name" value="alpha/beta hydrolase"/>
    <property type="match status" value="1"/>
</dbReference>
<evidence type="ECO:0000313" key="4">
    <source>
        <dbReference type="EMBL" id="GAG57961.1"/>
    </source>
</evidence>
<reference evidence="4" key="1">
    <citation type="journal article" date="2014" name="Front. Microbiol.">
        <title>High frequency of phylogenetically diverse reductive dehalogenase-homologous genes in deep subseafloor sedimentary metagenomes.</title>
        <authorList>
            <person name="Kawai M."/>
            <person name="Futagami T."/>
            <person name="Toyoda A."/>
            <person name="Takaki Y."/>
            <person name="Nishi S."/>
            <person name="Hori S."/>
            <person name="Arai W."/>
            <person name="Tsubouchi T."/>
            <person name="Morono Y."/>
            <person name="Uchiyama I."/>
            <person name="Ito T."/>
            <person name="Fujiyama A."/>
            <person name="Inagaki F."/>
            <person name="Takami H."/>
        </authorList>
    </citation>
    <scope>NUCLEOTIDE SEQUENCE</scope>
    <source>
        <strain evidence="4">Expedition CK06-06</strain>
    </source>
</reference>
<keyword evidence="1" id="KW-0378">Hydrolase</keyword>
<dbReference type="EMBL" id="BART01006112">
    <property type="protein sequence ID" value="GAG57961.1"/>
    <property type="molecule type" value="Genomic_DNA"/>
</dbReference>
<keyword evidence="2" id="KW-0472">Membrane</keyword>
<evidence type="ECO:0000256" key="1">
    <source>
        <dbReference type="ARBA" id="ARBA00022801"/>
    </source>
</evidence>
<dbReference type="InterPro" id="IPR029058">
    <property type="entry name" value="AB_hydrolase_fold"/>
</dbReference>
<sequence length="406" mass="46139">MSAESSESKETKNFKDNPVKRLRSLRDKVQPKLRDFFAHQITEKEHPYFKKFAILLILLTLSLTFLNLNRSISYNKYERIQFNSAGSTLYANLYHPTKSLSFQDKRPLIIYCHGIGSQRDFDLRVPIEFTKRGFYVAALDYQGHGESGGNINKIDSSNNIPALAQDCSNLLNRLETLPFYANVNISQVGLIGHSLGGMVVLMNQALDPRFTATVAWAPLVNFKPPKYGFVANPQFEKFIPVNLINETNSNNLLIIMHQQDEILNFTANAIKAQELTNCTVIPITEPLLGGGHQLFSNSVLLSTIHWLEIEFFKSATINGHIDLSFIWNYILIFTNLVILIIIIVVLIAYSSMFFTKEKKSKKKILKLDIKFISKVKKPLKISAIVLFSAIFVINWQIFAYFFGSIG</sequence>
<evidence type="ECO:0000259" key="3">
    <source>
        <dbReference type="Pfam" id="PF12146"/>
    </source>
</evidence>
<keyword evidence="2" id="KW-1133">Transmembrane helix</keyword>
<dbReference type="SUPFAM" id="SSF53474">
    <property type="entry name" value="alpha/beta-Hydrolases"/>
    <property type="match status" value="1"/>
</dbReference>
<dbReference type="PANTHER" id="PTHR22946">
    <property type="entry name" value="DIENELACTONE HYDROLASE DOMAIN-CONTAINING PROTEIN-RELATED"/>
    <property type="match status" value="1"/>
</dbReference>
<organism evidence="4">
    <name type="scientific">marine sediment metagenome</name>
    <dbReference type="NCBI Taxonomy" id="412755"/>
    <lineage>
        <taxon>unclassified sequences</taxon>
        <taxon>metagenomes</taxon>
        <taxon>ecological metagenomes</taxon>
    </lineage>
</organism>
<keyword evidence="2" id="KW-0812">Transmembrane</keyword>
<dbReference type="InterPro" id="IPR022742">
    <property type="entry name" value="Hydrolase_4"/>
</dbReference>
<feature type="transmembrane region" description="Helical" evidence="2">
    <location>
        <begin position="326"/>
        <end position="354"/>
    </location>
</feature>
<feature type="non-terminal residue" evidence="4">
    <location>
        <position position="406"/>
    </location>
</feature>
<dbReference type="PANTHER" id="PTHR22946:SF9">
    <property type="entry name" value="POLYKETIDE TRANSFERASE AF380"/>
    <property type="match status" value="1"/>
</dbReference>
<proteinExistence type="predicted"/>
<feature type="transmembrane region" description="Helical" evidence="2">
    <location>
        <begin position="52"/>
        <end position="68"/>
    </location>
</feature>
<name>X1AD40_9ZZZZ</name>